<evidence type="ECO:0000313" key="2">
    <source>
        <dbReference type="EMBL" id="MPC14468.1"/>
    </source>
</evidence>
<organism evidence="2 3">
    <name type="scientific">Portunus trituberculatus</name>
    <name type="common">Swimming crab</name>
    <name type="synonym">Neptunus trituberculatus</name>
    <dbReference type="NCBI Taxonomy" id="210409"/>
    <lineage>
        <taxon>Eukaryota</taxon>
        <taxon>Metazoa</taxon>
        <taxon>Ecdysozoa</taxon>
        <taxon>Arthropoda</taxon>
        <taxon>Crustacea</taxon>
        <taxon>Multicrustacea</taxon>
        <taxon>Malacostraca</taxon>
        <taxon>Eumalacostraca</taxon>
        <taxon>Eucarida</taxon>
        <taxon>Decapoda</taxon>
        <taxon>Pleocyemata</taxon>
        <taxon>Brachyura</taxon>
        <taxon>Eubrachyura</taxon>
        <taxon>Portunoidea</taxon>
        <taxon>Portunidae</taxon>
        <taxon>Portuninae</taxon>
        <taxon>Portunus</taxon>
    </lineage>
</organism>
<sequence>MARWEVLYPTPTLVITVLPPVWGGRGLKLARKVVWDGVVSLDLLVRSSRGFRFSLLLLLLLMRVGIVLFIYSTHSAANTALIGVRLQCKECRQD</sequence>
<keyword evidence="3" id="KW-1185">Reference proteome</keyword>
<accession>A0A5B7CYW3</accession>
<reference evidence="2 3" key="1">
    <citation type="submission" date="2019-05" db="EMBL/GenBank/DDBJ databases">
        <title>Another draft genome of Portunus trituberculatus and its Hox gene families provides insights of decapod evolution.</title>
        <authorList>
            <person name="Jeong J.-H."/>
            <person name="Song I."/>
            <person name="Kim S."/>
            <person name="Choi T."/>
            <person name="Kim D."/>
            <person name="Ryu S."/>
            <person name="Kim W."/>
        </authorList>
    </citation>
    <scope>NUCLEOTIDE SEQUENCE [LARGE SCALE GENOMIC DNA]</scope>
    <source>
        <tissue evidence="2">Muscle</tissue>
    </source>
</reference>
<keyword evidence="1" id="KW-0472">Membrane</keyword>
<comment type="caution">
    <text evidence="2">The sequence shown here is derived from an EMBL/GenBank/DDBJ whole genome shotgun (WGS) entry which is preliminary data.</text>
</comment>
<dbReference type="AlphaFoldDB" id="A0A5B7CYW3"/>
<dbReference type="EMBL" id="VSRR010000354">
    <property type="protein sequence ID" value="MPC14468.1"/>
    <property type="molecule type" value="Genomic_DNA"/>
</dbReference>
<evidence type="ECO:0000256" key="1">
    <source>
        <dbReference type="SAM" id="Phobius"/>
    </source>
</evidence>
<evidence type="ECO:0000313" key="3">
    <source>
        <dbReference type="Proteomes" id="UP000324222"/>
    </source>
</evidence>
<keyword evidence="1" id="KW-1133">Transmembrane helix</keyword>
<keyword evidence="1" id="KW-0812">Transmembrane</keyword>
<proteinExistence type="predicted"/>
<name>A0A5B7CYW3_PORTR</name>
<feature type="transmembrane region" description="Helical" evidence="1">
    <location>
        <begin position="53"/>
        <end position="71"/>
    </location>
</feature>
<gene>
    <name evidence="2" type="ORF">E2C01_007235</name>
</gene>
<protein>
    <submittedName>
        <fullName evidence="2">Uncharacterized protein</fullName>
    </submittedName>
</protein>
<dbReference type="Proteomes" id="UP000324222">
    <property type="component" value="Unassembled WGS sequence"/>
</dbReference>